<dbReference type="InterPro" id="IPR007715">
    <property type="entry name" value="Coq4"/>
</dbReference>
<sequence length="218" mass="24948">MSALLQDEMPRDELLLSAFLRMLRASDGDFAAIDELGKASGDLESLQIIINGLRREPQCKSAFDNYTRLGEVDLESLAILPQNTLGYVYANYMMQNNLKPLQHKPSSNDYEFLSAHLSETHDIWHIVTGCNTDILGEIQLESFYLYQLPASRFWLALITKNLLKTVLYDIEKSTEYMNAIATGWMMAKQAKPLFGVDWKTMWQTPLNEIRANFNIQIT</sequence>
<evidence type="ECO:0000313" key="1">
    <source>
        <dbReference type="EMBL" id="MBD2189287.1"/>
    </source>
</evidence>
<dbReference type="RefSeq" id="WP_190404115.1">
    <property type="nucleotide sequence ID" value="NZ_JACJQB010000034.1"/>
</dbReference>
<protein>
    <recommendedName>
        <fullName evidence="3">Ubiquinone biosynthesis protein</fullName>
    </recommendedName>
</protein>
<accession>A0ABR7ZZB3</accession>
<dbReference type="EMBL" id="JACJQB010000034">
    <property type="protein sequence ID" value="MBD2189287.1"/>
    <property type="molecule type" value="Genomic_DNA"/>
</dbReference>
<organism evidence="1 2">
    <name type="scientific">Pseudanabaena mucicola FACHB-723</name>
    <dbReference type="NCBI Taxonomy" id="2692860"/>
    <lineage>
        <taxon>Bacteria</taxon>
        <taxon>Bacillati</taxon>
        <taxon>Cyanobacteriota</taxon>
        <taxon>Cyanophyceae</taxon>
        <taxon>Pseudanabaenales</taxon>
        <taxon>Pseudanabaenaceae</taxon>
        <taxon>Pseudanabaena</taxon>
    </lineage>
</organism>
<evidence type="ECO:0008006" key="3">
    <source>
        <dbReference type="Google" id="ProtNLM"/>
    </source>
</evidence>
<dbReference type="PANTHER" id="PTHR12922">
    <property type="entry name" value="UBIQUINONE BIOSYNTHESIS PROTEIN"/>
    <property type="match status" value="1"/>
</dbReference>
<reference evidence="1 2" key="1">
    <citation type="journal article" date="2020" name="ISME J.">
        <title>Comparative genomics reveals insights into cyanobacterial evolution and habitat adaptation.</title>
        <authorList>
            <person name="Chen M.Y."/>
            <person name="Teng W.K."/>
            <person name="Zhao L."/>
            <person name="Hu C.X."/>
            <person name="Zhou Y.K."/>
            <person name="Han B.P."/>
            <person name="Song L.R."/>
            <person name="Shu W.S."/>
        </authorList>
    </citation>
    <scope>NUCLEOTIDE SEQUENCE [LARGE SCALE GENOMIC DNA]</scope>
    <source>
        <strain evidence="1 2">FACHB-723</strain>
    </source>
</reference>
<name>A0ABR7ZZB3_9CYAN</name>
<dbReference type="PANTHER" id="PTHR12922:SF7">
    <property type="entry name" value="UBIQUINONE BIOSYNTHESIS PROTEIN COQ4 HOMOLOG, MITOCHONDRIAL"/>
    <property type="match status" value="1"/>
</dbReference>
<dbReference type="Proteomes" id="UP000642094">
    <property type="component" value="Unassembled WGS sequence"/>
</dbReference>
<dbReference type="Pfam" id="PF05019">
    <property type="entry name" value="Coq4"/>
    <property type="match status" value="1"/>
</dbReference>
<proteinExistence type="predicted"/>
<comment type="caution">
    <text evidence="1">The sequence shown here is derived from an EMBL/GenBank/DDBJ whole genome shotgun (WGS) entry which is preliminary data.</text>
</comment>
<evidence type="ECO:0000313" key="2">
    <source>
        <dbReference type="Proteomes" id="UP000642094"/>
    </source>
</evidence>
<gene>
    <name evidence="1" type="ORF">H6F41_14185</name>
</gene>
<keyword evidence="2" id="KW-1185">Reference proteome</keyword>